<dbReference type="InterPro" id="IPR050613">
    <property type="entry name" value="Sec_Metabolite_Reg"/>
</dbReference>
<evidence type="ECO:0000256" key="3">
    <source>
        <dbReference type="ARBA" id="ARBA00023242"/>
    </source>
</evidence>
<dbReference type="Pfam" id="PF04082">
    <property type="entry name" value="Fungal_trans"/>
    <property type="match status" value="1"/>
</dbReference>
<dbReference type="SUPFAM" id="SSF57701">
    <property type="entry name" value="Zn2/Cys6 DNA-binding domain"/>
    <property type="match status" value="1"/>
</dbReference>
<dbReference type="PANTHER" id="PTHR31001">
    <property type="entry name" value="UNCHARACTERIZED TRANSCRIPTIONAL REGULATORY PROTEIN"/>
    <property type="match status" value="1"/>
</dbReference>
<dbReference type="OrthoDB" id="435881at2759"/>
<gene>
    <name evidence="6" type="ORF">PAC_15789</name>
</gene>
<dbReference type="Proteomes" id="UP000184330">
    <property type="component" value="Unassembled WGS sequence"/>
</dbReference>
<evidence type="ECO:0000313" key="6">
    <source>
        <dbReference type="EMBL" id="CZR65889.1"/>
    </source>
</evidence>
<evidence type="ECO:0000313" key="7">
    <source>
        <dbReference type="Proteomes" id="UP000184330"/>
    </source>
</evidence>
<name>A0A1L7XLH4_9HELO</name>
<evidence type="ECO:0000256" key="4">
    <source>
        <dbReference type="SAM" id="MobiDB-lite"/>
    </source>
</evidence>
<dbReference type="CDD" id="cd12148">
    <property type="entry name" value="fungal_TF_MHR"/>
    <property type="match status" value="1"/>
</dbReference>
<keyword evidence="7" id="KW-1185">Reference proteome</keyword>
<dbReference type="SMART" id="SM00066">
    <property type="entry name" value="GAL4"/>
    <property type="match status" value="1"/>
</dbReference>
<dbReference type="PANTHER" id="PTHR31001:SF50">
    <property type="entry name" value="ZN(II)2CYS6 TRANSCRIPTION FACTOR (EUROFUNG)"/>
    <property type="match status" value="1"/>
</dbReference>
<feature type="compositionally biased region" description="Polar residues" evidence="4">
    <location>
        <begin position="104"/>
        <end position="122"/>
    </location>
</feature>
<dbReference type="GO" id="GO:0008270">
    <property type="term" value="F:zinc ion binding"/>
    <property type="evidence" value="ECO:0007669"/>
    <property type="project" value="InterPro"/>
</dbReference>
<protein>
    <recommendedName>
        <fullName evidence="5">Zn(2)-C6 fungal-type domain-containing protein</fullName>
    </recommendedName>
</protein>
<reference evidence="6 7" key="1">
    <citation type="submission" date="2016-03" db="EMBL/GenBank/DDBJ databases">
        <authorList>
            <person name="Ploux O."/>
        </authorList>
    </citation>
    <scope>NUCLEOTIDE SEQUENCE [LARGE SCALE GENOMIC DNA]</scope>
    <source>
        <strain evidence="6 7">UAMH 11012</strain>
    </source>
</reference>
<dbReference type="EMBL" id="FJOG01000033">
    <property type="protein sequence ID" value="CZR65889.1"/>
    <property type="molecule type" value="Genomic_DNA"/>
</dbReference>
<evidence type="ECO:0000256" key="2">
    <source>
        <dbReference type="ARBA" id="ARBA00022723"/>
    </source>
</evidence>
<keyword evidence="3" id="KW-0539">Nucleus</keyword>
<dbReference type="PROSITE" id="PS50048">
    <property type="entry name" value="ZN2_CY6_FUNGAL_2"/>
    <property type="match status" value="1"/>
</dbReference>
<dbReference type="InterPro" id="IPR001138">
    <property type="entry name" value="Zn2Cys6_DnaBD"/>
</dbReference>
<feature type="region of interest" description="Disordered" evidence="4">
    <location>
        <begin position="170"/>
        <end position="199"/>
    </location>
</feature>
<dbReference type="PROSITE" id="PS00463">
    <property type="entry name" value="ZN2_CY6_FUNGAL_1"/>
    <property type="match status" value="1"/>
</dbReference>
<keyword evidence="2" id="KW-0479">Metal-binding</keyword>
<dbReference type="InterPro" id="IPR036864">
    <property type="entry name" value="Zn2-C6_fun-type_DNA-bd_sf"/>
</dbReference>
<dbReference type="GO" id="GO:0006351">
    <property type="term" value="P:DNA-templated transcription"/>
    <property type="evidence" value="ECO:0007669"/>
    <property type="project" value="InterPro"/>
</dbReference>
<organism evidence="6 7">
    <name type="scientific">Phialocephala subalpina</name>
    <dbReference type="NCBI Taxonomy" id="576137"/>
    <lineage>
        <taxon>Eukaryota</taxon>
        <taxon>Fungi</taxon>
        <taxon>Dikarya</taxon>
        <taxon>Ascomycota</taxon>
        <taxon>Pezizomycotina</taxon>
        <taxon>Leotiomycetes</taxon>
        <taxon>Helotiales</taxon>
        <taxon>Mollisiaceae</taxon>
        <taxon>Phialocephala</taxon>
        <taxon>Phialocephala fortinii species complex</taxon>
    </lineage>
</organism>
<dbReference type="Pfam" id="PF00172">
    <property type="entry name" value="Zn_clus"/>
    <property type="match status" value="1"/>
</dbReference>
<feature type="region of interest" description="Disordered" evidence="4">
    <location>
        <begin position="99"/>
        <end position="140"/>
    </location>
</feature>
<feature type="compositionally biased region" description="Acidic residues" evidence="4">
    <location>
        <begin position="174"/>
        <end position="183"/>
    </location>
</feature>
<dbReference type="CDD" id="cd00067">
    <property type="entry name" value="GAL4"/>
    <property type="match status" value="1"/>
</dbReference>
<sequence>MAELQPLTETSTGFLAQPEPKGRDPSDLKPLSCTNCRQRKIKCDKSNPCSACKRSGIGCVFPKRIRVPRVRQGVRNTKSRDDELLRRIGKLEALVEKMGGDITTPLTSRESNGRQTTSSSDFPPSISGDKESSNLQAPATGKTTLVEKKYLSGDFWANLGGEVDGLRCLLERPSDDDDNDDEEVVKSTPLTTGPTNHSSPLGFVFHEAESRPEQVDFPITHRHFKALTNTYFTNVDPIFKILHRPTTLSSIAAGTSNFSAPPNNGVIELLMLCMYFAAVTSLSPEECQQTYHQDSQTLLAKFRHGAELAFARENLLVTNEFAVLQAFTLYLVALRVHSKTQSTWTLFALVLRIAQSFEIHKDAGGINLSFFEAQQRSLLWWQIMVLDVRCAEDRGTQPMIFDGSFDTSMPLNINDDDYGPETSEPVPEFPGLTDMTLNHVTHKSAFTFRKLLFPSQISVTEKEQMIKSLSLEFESLYFQKCDANVPIQWFLSMIGRLLILKMWLSLRYPLRARDQPIYANATPDQTLRTAVSILEIMMNLYENNPKSSHFKWVGRTWVQWHPLAVILAELCIQTEGPLVDRAWAVVESVWNMYGERVADTEGGMLWKPIKRLLKKAQAACQEAATMRDVQIGDIAAQGVAQPPPDPMFDLSQMAINEYNPSLLFGSCAPVYPQVPPGHNFDTPYNMIPIPQYTINTDYGNQINWADWQRFLMYSEASDSIEENAFEAWPLAFDTA</sequence>
<dbReference type="GO" id="GO:0005634">
    <property type="term" value="C:nucleus"/>
    <property type="evidence" value="ECO:0007669"/>
    <property type="project" value="UniProtKB-SubCell"/>
</dbReference>
<feature type="domain" description="Zn(2)-C6 fungal-type" evidence="5">
    <location>
        <begin position="32"/>
        <end position="61"/>
    </location>
</feature>
<evidence type="ECO:0000256" key="1">
    <source>
        <dbReference type="ARBA" id="ARBA00004123"/>
    </source>
</evidence>
<dbReference type="Gene3D" id="4.10.240.10">
    <property type="entry name" value="Zn(2)-C6 fungal-type DNA-binding domain"/>
    <property type="match status" value="1"/>
</dbReference>
<proteinExistence type="predicted"/>
<dbReference type="AlphaFoldDB" id="A0A1L7XLH4"/>
<dbReference type="InterPro" id="IPR007219">
    <property type="entry name" value="XnlR_reg_dom"/>
</dbReference>
<dbReference type="GO" id="GO:0000981">
    <property type="term" value="F:DNA-binding transcription factor activity, RNA polymerase II-specific"/>
    <property type="evidence" value="ECO:0007669"/>
    <property type="project" value="InterPro"/>
</dbReference>
<accession>A0A1L7XLH4</accession>
<dbReference type="SMART" id="SM00906">
    <property type="entry name" value="Fungal_trans"/>
    <property type="match status" value="1"/>
</dbReference>
<comment type="subcellular location">
    <subcellularLocation>
        <location evidence="1">Nucleus</location>
    </subcellularLocation>
</comment>
<evidence type="ECO:0000259" key="5">
    <source>
        <dbReference type="PROSITE" id="PS50048"/>
    </source>
</evidence>
<dbReference type="GO" id="GO:0003677">
    <property type="term" value="F:DNA binding"/>
    <property type="evidence" value="ECO:0007669"/>
    <property type="project" value="InterPro"/>
</dbReference>
<feature type="region of interest" description="Disordered" evidence="4">
    <location>
        <begin position="1"/>
        <end position="30"/>
    </location>
</feature>
<feature type="compositionally biased region" description="Polar residues" evidence="4">
    <location>
        <begin position="188"/>
        <end position="199"/>
    </location>
</feature>
<dbReference type="STRING" id="576137.A0A1L7XLH4"/>